<feature type="transmembrane region" description="Helical" evidence="12">
    <location>
        <begin position="354"/>
        <end position="374"/>
    </location>
</feature>
<feature type="transmembrane region" description="Helical" evidence="12">
    <location>
        <begin position="288"/>
        <end position="310"/>
    </location>
</feature>
<feature type="transmembrane region" description="Helical" evidence="12">
    <location>
        <begin position="386"/>
        <end position="406"/>
    </location>
</feature>
<organism evidence="14 15">
    <name type="scientific">Hymenobacter glacieicola</name>
    <dbReference type="NCBI Taxonomy" id="1562124"/>
    <lineage>
        <taxon>Bacteria</taxon>
        <taxon>Pseudomonadati</taxon>
        <taxon>Bacteroidota</taxon>
        <taxon>Cytophagia</taxon>
        <taxon>Cytophagales</taxon>
        <taxon>Hymenobacteraceae</taxon>
        <taxon>Hymenobacter</taxon>
    </lineage>
</organism>
<dbReference type="PANTHER" id="PTHR10110">
    <property type="entry name" value="SODIUM/HYDROGEN EXCHANGER"/>
    <property type="match status" value="1"/>
</dbReference>
<evidence type="ECO:0000256" key="4">
    <source>
        <dbReference type="ARBA" id="ARBA00022449"/>
    </source>
</evidence>
<dbReference type="Pfam" id="PF00999">
    <property type="entry name" value="Na_H_Exchanger"/>
    <property type="match status" value="1"/>
</dbReference>
<proteinExistence type="inferred from homology"/>
<dbReference type="EMBL" id="BMGS01000006">
    <property type="protein sequence ID" value="GGG48163.1"/>
    <property type="molecule type" value="Genomic_DNA"/>
</dbReference>
<evidence type="ECO:0000256" key="2">
    <source>
        <dbReference type="ARBA" id="ARBA00007367"/>
    </source>
</evidence>
<dbReference type="PANTHER" id="PTHR10110:SF195">
    <property type="entry name" value="NA(+)_H(+) ANTIPORTER NHAS2"/>
    <property type="match status" value="1"/>
</dbReference>
<evidence type="ECO:0000256" key="1">
    <source>
        <dbReference type="ARBA" id="ARBA00004651"/>
    </source>
</evidence>
<keyword evidence="8" id="KW-0915">Sodium</keyword>
<keyword evidence="15" id="KW-1185">Reference proteome</keyword>
<name>A0ABQ1WWC1_9BACT</name>
<dbReference type="RefSeq" id="WP_188558223.1">
    <property type="nucleotide sequence ID" value="NZ_BMGS01000006.1"/>
</dbReference>
<dbReference type="Proteomes" id="UP000601361">
    <property type="component" value="Unassembled WGS sequence"/>
</dbReference>
<protein>
    <submittedName>
        <fullName evidence="14">Na(+)/H(+) antiporter NhaP</fullName>
    </submittedName>
</protein>
<comment type="caution">
    <text evidence="14">The sequence shown here is derived from an EMBL/GenBank/DDBJ whole genome shotgun (WGS) entry which is preliminary data.</text>
</comment>
<feature type="transmembrane region" description="Helical" evidence="12">
    <location>
        <begin position="317"/>
        <end position="342"/>
    </location>
</feature>
<sequence length="421" mass="44919">MELYNTFALLLVAAATFGYVNHRFLRLPSTIGLMVLALVSSLAVVGLGRLGVSWVLNVSELVRNIDFHTVLMQVMLSFLLFAGAIHVDVRALGQERGAVAALATAGTLVSTLLVATAMYWLLPLVGLPAHFIYCLLFGALISPTDPIAVLGILKEARIAPHLEIRIVGESLFNDGIAVVVFVSLFQIAQYGADRATAGVIGELFLREAVGGVALGAALGYLTFWALRSIDNYKVEVLLTLALVMGLTALATALHTSGPLAVVVAGLIVGDKGRQLGMSDLTREYVDKFWEVLDEILNAVLFVLIGLEMLVLDINRTILLVGIIGIVVVLVARLVSVALPLGLLRSRYSFDRPTLRVLTWGGLRGGISVALALSLPDAMPRDLIVGVTYVVVVFSIVVQGLTIGPLVKRLGLSTPEQGTQAH</sequence>
<evidence type="ECO:0000259" key="13">
    <source>
        <dbReference type="Pfam" id="PF00999"/>
    </source>
</evidence>
<keyword evidence="4" id="KW-0050">Antiport</keyword>
<feature type="transmembrane region" description="Helical" evidence="12">
    <location>
        <begin position="128"/>
        <end position="150"/>
    </location>
</feature>
<evidence type="ECO:0000256" key="5">
    <source>
        <dbReference type="ARBA" id="ARBA00022475"/>
    </source>
</evidence>
<evidence type="ECO:0000313" key="14">
    <source>
        <dbReference type="EMBL" id="GGG48163.1"/>
    </source>
</evidence>
<feature type="transmembrane region" description="Helical" evidence="12">
    <location>
        <begin position="70"/>
        <end position="87"/>
    </location>
</feature>
<gene>
    <name evidence="14" type="primary">nhaP</name>
    <name evidence="14" type="ORF">GCM10011378_25390</name>
</gene>
<evidence type="ECO:0000256" key="9">
    <source>
        <dbReference type="ARBA" id="ARBA00023065"/>
    </source>
</evidence>
<feature type="transmembrane region" description="Helical" evidence="12">
    <location>
        <begin position="171"/>
        <end position="188"/>
    </location>
</feature>
<comment type="subcellular location">
    <subcellularLocation>
        <location evidence="1">Cell membrane</location>
        <topology evidence="1">Multi-pass membrane protein</topology>
    </subcellularLocation>
</comment>
<dbReference type="Gene3D" id="6.10.140.1330">
    <property type="match status" value="1"/>
</dbReference>
<feature type="transmembrane region" description="Helical" evidence="12">
    <location>
        <begin position="99"/>
        <end position="122"/>
    </location>
</feature>
<comment type="similarity">
    <text evidence="2">Belongs to the monovalent cation:proton antiporter 1 (CPA1) transporter (TC 2.A.36) family.</text>
</comment>
<keyword evidence="6 12" id="KW-0812">Transmembrane</keyword>
<reference evidence="15" key="1">
    <citation type="journal article" date="2019" name="Int. J. Syst. Evol. Microbiol.">
        <title>The Global Catalogue of Microorganisms (GCM) 10K type strain sequencing project: providing services to taxonomists for standard genome sequencing and annotation.</title>
        <authorList>
            <consortium name="The Broad Institute Genomics Platform"/>
            <consortium name="The Broad Institute Genome Sequencing Center for Infectious Disease"/>
            <person name="Wu L."/>
            <person name="Ma J."/>
        </authorList>
    </citation>
    <scope>NUCLEOTIDE SEQUENCE [LARGE SCALE GENOMIC DNA]</scope>
    <source>
        <strain evidence="15">CGMCC 1.12990</strain>
    </source>
</reference>
<evidence type="ECO:0000256" key="7">
    <source>
        <dbReference type="ARBA" id="ARBA00022989"/>
    </source>
</evidence>
<keyword evidence="7 12" id="KW-1133">Transmembrane helix</keyword>
<evidence type="ECO:0000256" key="10">
    <source>
        <dbReference type="ARBA" id="ARBA00023136"/>
    </source>
</evidence>
<dbReference type="InterPro" id="IPR006153">
    <property type="entry name" value="Cation/H_exchanger_TM"/>
</dbReference>
<evidence type="ECO:0000256" key="11">
    <source>
        <dbReference type="ARBA" id="ARBA00023201"/>
    </source>
</evidence>
<keyword evidence="9" id="KW-0406">Ion transport</keyword>
<evidence type="ECO:0000256" key="12">
    <source>
        <dbReference type="SAM" id="Phobius"/>
    </source>
</evidence>
<keyword evidence="11" id="KW-0739">Sodium transport</keyword>
<evidence type="ECO:0000313" key="15">
    <source>
        <dbReference type="Proteomes" id="UP000601361"/>
    </source>
</evidence>
<dbReference type="InterPro" id="IPR018422">
    <property type="entry name" value="Cation/H_exchanger_CPA1"/>
</dbReference>
<keyword evidence="10 12" id="KW-0472">Membrane</keyword>
<feature type="transmembrane region" description="Helical" evidence="12">
    <location>
        <begin position="208"/>
        <end position="226"/>
    </location>
</feature>
<accession>A0ABQ1WWC1</accession>
<keyword evidence="5" id="KW-1003">Cell membrane</keyword>
<keyword evidence="3" id="KW-0813">Transport</keyword>
<evidence type="ECO:0000256" key="3">
    <source>
        <dbReference type="ARBA" id="ARBA00022448"/>
    </source>
</evidence>
<feature type="domain" description="Cation/H+ exchanger transmembrane" evidence="13">
    <location>
        <begin position="13"/>
        <end position="407"/>
    </location>
</feature>
<feature type="transmembrane region" description="Helical" evidence="12">
    <location>
        <begin position="6"/>
        <end position="24"/>
    </location>
</feature>
<evidence type="ECO:0000256" key="8">
    <source>
        <dbReference type="ARBA" id="ARBA00023053"/>
    </source>
</evidence>
<evidence type="ECO:0000256" key="6">
    <source>
        <dbReference type="ARBA" id="ARBA00022692"/>
    </source>
</evidence>
<feature type="transmembrane region" description="Helical" evidence="12">
    <location>
        <begin position="31"/>
        <end position="50"/>
    </location>
</feature>
<feature type="transmembrane region" description="Helical" evidence="12">
    <location>
        <begin position="238"/>
        <end position="268"/>
    </location>
</feature>